<dbReference type="OrthoDB" id="9778690at2"/>
<dbReference type="InterPro" id="IPR036736">
    <property type="entry name" value="ACP-like_sf"/>
</dbReference>
<evidence type="ECO:0000313" key="6">
    <source>
        <dbReference type="EMBL" id="PQL90385.1"/>
    </source>
</evidence>
<evidence type="ECO:0000256" key="2">
    <source>
        <dbReference type="ARBA" id="ARBA00022553"/>
    </source>
</evidence>
<dbReference type="PROSITE" id="PS00606">
    <property type="entry name" value="KS3_1"/>
    <property type="match status" value="1"/>
</dbReference>
<dbReference type="SUPFAM" id="SSF51735">
    <property type="entry name" value="NAD(P)-binding Rossmann-fold domains"/>
    <property type="match status" value="1"/>
</dbReference>
<evidence type="ECO:0000256" key="3">
    <source>
        <dbReference type="ARBA" id="ARBA00022679"/>
    </source>
</evidence>
<dbReference type="Gene3D" id="1.10.1200.10">
    <property type="entry name" value="ACP-like"/>
    <property type="match status" value="2"/>
</dbReference>
<dbReference type="CDD" id="cd00833">
    <property type="entry name" value="PKS"/>
    <property type="match status" value="1"/>
</dbReference>
<dbReference type="SUPFAM" id="SSF55048">
    <property type="entry name" value="Probable ACP-binding domain of malonyl-CoA ACP transacylase"/>
    <property type="match status" value="1"/>
</dbReference>
<dbReference type="Gene3D" id="3.40.50.720">
    <property type="entry name" value="NAD(P)-binding Rossmann-like Domain"/>
    <property type="match status" value="1"/>
</dbReference>
<dbReference type="Pfam" id="PF00550">
    <property type="entry name" value="PP-binding"/>
    <property type="match status" value="2"/>
</dbReference>
<evidence type="ECO:0000256" key="1">
    <source>
        <dbReference type="ARBA" id="ARBA00022450"/>
    </source>
</evidence>
<dbReference type="Pfam" id="PF00109">
    <property type="entry name" value="ketoacyl-synt"/>
    <property type="match status" value="1"/>
</dbReference>
<dbReference type="Gene3D" id="3.20.20.70">
    <property type="entry name" value="Aldolase class I"/>
    <property type="match status" value="2"/>
</dbReference>
<dbReference type="GO" id="GO:0006633">
    <property type="term" value="P:fatty acid biosynthetic process"/>
    <property type="evidence" value="ECO:0007669"/>
    <property type="project" value="InterPro"/>
</dbReference>
<dbReference type="GO" id="GO:0004315">
    <property type="term" value="F:3-oxoacyl-[acyl-carrier-protein] synthase activity"/>
    <property type="evidence" value="ECO:0007669"/>
    <property type="project" value="InterPro"/>
</dbReference>
<reference evidence="6 7" key="1">
    <citation type="submission" date="2018-02" db="EMBL/GenBank/DDBJ databases">
        <title>Genome sequences of Apibacter spp., gut symbionts of Asian honey bees.</title>
        <authorList>
            <person name="Kwong W.K."/>
            <person name="Steele M.I."/>
            <person name="Moran N.A."/>
        </authorList>
    </citation>
    <scope>NUCLEOTIDE SEQUENCE [LARGE SCALE GENOMIC DNA]</scope>
    <source>
        <strain evidence="7">wkB301</strain>
    </source>
</reference>
<evidence type="ECO:0000313" key="7">
    <source>
        <dbReference type="Proteomes" id="UP000238042"/>
    </source>
</evidence>
<feature type="domain" description="Carrier" evidence="4">
    <location>
        <begin position="1773"/>
        <end position="1858"/>
    </location>
</feature>
<dbReference type="SUPFAM" id="SSF52151">
    <property type="entry name" value="FabD/lysophospholipase-like"/>
    <property type="match status" value="1"/>
</dbReference>
<dbReference type="Gene3D" id="3.30.70.250">
    <property type="entry name" value="Malonyl-CoA ACP transacylase, ACP-binding"/>
    <property type="match status" value="1"/>
</dbReference>
<evidence type="ECO:0000259" key="5">
    <source>
        <dbReference type="PROSITE" id="PS52004"/>
    </source>
</evidence>
<feature type="domain" description="Carrier" evidence="4">
    <location>
        <begin position="1650"/>
        <end position="1735"/>
    </location>
</feature>
<dbReference type="Pfam" id="PF08659">
    <property type="entry name" value="KR"/>
    <property type="match status" value="1"/>
</dbReference>
<dbReference type="InterPro" id="IPR001227">
    <property type="entry name" value="Ac_transferase_dom_sf"/>
</dbReference>
<dbReference type="GO" id="GO:0004312">
    <property type="term" value="F:fatty acid synthase activity"/>
    <property type="evidence" value="ECO:0007669"/>
    <property type="project" value="TreeGrafter"/>
</dbReference>
<keyword evidence="7" id="KW-1185">Reference proteome</keyword>
<proteinExistence type="predicted"/>
<dbReference type="InterPro" id="IPR014043">
    <property type="entry name" value="Acyl_transferase_dom"/>
</dbReference>
<dbReference type="SUPFAM" id="SSF53901">
    <property type="entry name" value="Thiolase-like"/>
    <property type="match status" value="1"/>
</dbReference>
<dbReference type="Pfam" id="PF03060">
    <property type="entry name" value="NMO"/>
    <property type="match status" value="1"/>
</dbReference>
<dbReference type="Gene3D" id="3.40.47.10">
    <property type="match status" value="1"/>
</dbReference>
<dbReference type="PROSITE" id="PS52004">
    <property type="entry name" value="KS3_2"/>
    <property type="match status" value="1"/>
</dbReference>
<dbReference type="InterPro" id="IPR036291">
    <property type="entry name" value="NAD(P)-bd_dom_sf"/>
</dbReference>
<dbReference type="InterPro" id="IPR009081">
    <property type="entry name" value="PP-bd_ACP"/>
</dbReference>
<dbReference type="PROSITE" id="PS50075">
    <property type="entry name" value="CARRIER"/>
    <property type="match status" value="2"/>
</dbReference>
<dbReference type="Pfam" id="PF00698">
    <property type="entry name" value="Acyl_transf_1"/>
    <property type="match status" value="1"/>
</dbReference>
<dbReference type="SUPFAM" id="SSF51412">
    <property type="entry name" value="Inosine monophosphate dehydrogenase (IMPDH)"/>
    <property type="match status" value="2"/>
</dbReference>
<dbReference type="InterPro" id="IPR016039">
    <property type="entry name" value="Thiolase-like"/>
</dbReference>
<dbReference type="Pfam" id="PF02801">
    <property type="entry name" value="Ketoacyl-synt_C"/>
    <property type="match status" value="1"/>
</dbReference>
<dbReference type="InterPro" id="IPR016036">
    <property type="entry name" value="Malonyl_transacylase_ACP-bd"/>
</dbReference>
<dbReference type="RefSeq" id="WP_105247564.1">
    <property type="nucleotide sequence ID" value="NZ_PSZM01000046.1"/>
</dbReference>
<accession>A0A2S8A732</accession>
<gene>
    <name evidence="6" type="ORF">C4S77_10840</name>
</gene>
<dbReference type="Gene3D" id="3.40.366.10">
    <property type="entry name" value="Malonyl-Coenzyme A Acyl Carrier Protein, domain 2"/>
    <property type="match status" value="1"/>
</dbReference>
<dbReference type="InterPro" id="IPR013968">
    <property type="entry name" value="PKS_KR"/>
</dbReference>
<protein>
    <submittedName>
        <fullName evidence="6">Erythronolide synthase</fullName>
    </submittedName>
</protein>
<keyword evidence="2" id="KW-0597">Phosphoprotein</keyword>
<dbReference type="PANTHER" id="PTHR43775:SF51">
    <property type="entry name" value="INACTIVE PHENOLPHTHIOCEROL SYNTHESIS POLYKETIDE SYNTHASE TYPE I PKS1-RELATED"/>
    <property type="match status" value="1"/>
</dbReference>
<sequence>MQEKKELFVLSPFEIPDVNLALNTFKSGAFPILHLGHNKKLAEQCLKDLSEKTKNHFGVCYSSQAISSIELPKNVSKVILPLNIKFSPKKNIELYYQVYSLEEAITAIKNGAKNIILKGNEGAGKVAYESTFVLFQGIMKNYSQLPINIYLQGGMGIHTSAAALALGAKGIILDSQVALFPECSTLNKETKNILSKLSGSETILIDNFRVLLRKNSPSLPKNPTYNDIIPFLGGADLSQNILPMGQDITLSVNFVDQYKNLSHFIFAIHEASYGHLLQAQSLNILSSENNLCKDLNIKFPIAQGPMARVSDVPEFAKKISQEGALPFIAMSLMQGNTAKNTVLKTAKLLKDQTWGVGILGFAPVQLRDEQMKYILEAKPPIVLIAGGRPSLAKPYEKEGIKVFLHVPSSSLLDMFLKEGARNFIFEGRESGGHVGPLSCLVLWEKQILRLLKQEDIPSLNLFFAGGIHNDFSSAFISIMTATLAARGAKIGVLMGSSYLYTKEAVDTGAIVSEYQTQAINQDKTVLLEAAPGQETRALDSPFIDYFNQKKQQLLSQGLDSKEVWIKLEELNIGRLRIASKGIERKGDKLIYLNNKEQVEKGIYMIGQIAALQDKAISIKELHTRVAINSQALILKLDKIQEPTPPHEPVKLAIVGMAGIFPGAQNLDEYWKNIILGKDSITEVPDSRWNKDLFYNPETRDTDYVSSKWGGFIPTIDFDPLEFGIPPQSLASIEPVQLLSLLVAKRALEDAGYDLATFDGENTSVIIGAEGATDLAAAYGFRGYAKQVFGELPEEFKQMLPKLNEDSFPGVLSNVVAGRIANRLNLGGSNFTVDAACASSLAALDIAYQELQNNKSDIVILGGADLHNGLNDFLMFSATYALSKKGYCASFDSESDGIALGEGIGMIILKRLEDAERDNDRIYAVIRGTGGSSDGRNLGMTAPNKKGQIKALQRAYKNAGILPSEVELIEAHGTGTVVGDRTELSALTDMFLESGAVKGQTHLGSVKTQIGHTKCAAGIAGVIKAALSTYYGIQPPTLHLNKPNPFYNKEISPFVFNKKAGIWNNDKRISGISAFGFGGTNFHVVMENYQPTISTQSTLPSWPSELFVFRGDTLEEAQSLLQKIKQLLHFNDKLPLKNIAYSLSLYNKKDIQICIVATNHEDLLSKIDVILSNQKNEKGIYLRNLKKGKIVFLFSGQGSQRVNMARDLFVAFPAMRELLQQNKEYEKVIFPHAVFDDESLLKQKKSITETQNTQPLLGIVDLAIAKFLHSLGIKPDILAGHSYGELPALCFSGVFAPEHLVFLSRERANAILEAVKDDKGKMIAVSIDERSLKELLQGEKEIWPVNFNSQKQIILAGTTTAMNSFVEKLNKKNISSKELAVDCAFHSPLLKEAKNIYAKYLKKISFSKPTIPVWSNTTADAYPSEVIKIKERLSEHLIQPVLFSKEIKALYDHGARIFIETGPGRVLINLAQTILGKDEITTIQTEDKNEEGIEFILKALAQYISTGNSIQVEKLFDGRNVHILDIDNPEQYKKNSTLWLINGHNAIPSVGKLPSNGALPITKPVKINGMSGNSIDNISSLSNSEQVILEYLNNMKSIIQNQRDVMLGYLGQPPSIEVPIQTANTESLPQSVSIQSSMNVDTIVTSANSNFSVEEIKKLLLETVSEKTGYPIDMLGLDLDLEADLSIDSIKRMEIIGALREKLGITDDLEESEDAIERMASIKTLNGLIEWIEELAKENKKNINNQSSLEISQKLDNTITTNLVTSTDKPFSIPSAQEIKALLLETVSEKTGYPIDMLGLDLDLEADLSIDSIKRMEIIGALREKLGFTDDLEESEDAIERMASIKTLNGMIKWIEELTNPENLSLINHAQQHINHSISFDNKSISELESTLINKNNTETTLLRAKLSLEKWNDPDAKILDINNKKLAIVDDGGSFSKNVKNKLESKGAKVDIINGNEDLSDYNGLILLDTIKSSIHYKIDDVFQMVKQLNLENVEWIFIFSDTLVELKKEKDIKKLNQIEGFPGFIKSIAREYSHINCRCINSYSPFNTKSISEIVHNELSISDISSEIIYKEKERFRYNIISEPLSKTKDSKLQLDINSVVLVLGGAQGITSELIIHLSKEYPCHYILVGRSPIPKPENKKYVHFSSKNEIREFLISEEKMKIPAEIEKKVNNIYKENQIIKTLTKIKESGSKVTYKSVDITNEKNFRKLIQNIYKKDGKIDGVIHAAGLLIDKLFAHKTLDSFKQVYSTKITPLHILFEELKPDVKFITFFSSIASVYGNRGQCDYAAANSVFDLIAQIYTHKNNSRILTINWGPWKGAGMVSSALESEFNKRGISLIPLKEGAKSFIDELKYGTEKQIMIMGEGDGVKQFFGI</sequence>
<comment type="caution">
    <text evidence="6">The sequence shown here is derived from an EMBL/GenBank/DDBJ whole genome shotgun (WGS) entry which is preliminary data.</text>
</comment>
<feature type="domain" description="Ketosynthase family 3 (KS3)" evidence="5">
    <location>
        <begin position="648"/>
        <end position="1087"/>
    </location>
</feature>
<dbReference type="InterPro" id="IPR018201">
    <property type="entry name" value="Ketoacyl_synth_AS"/>
</dbReference>
<dbReference type="InterPro" id="IPR014030">
    <property type="entry name" value="Ketoacyl_synth_N"/>
</dbReference>
<dbReference type="InterPro" id="IPR020841">
    <property type="entry name" value="PKS_Beta-ketoAc_synthase_dom"/>
</dbReference>
<dbReference type="SMART" id="SM00825">
    <property type="entry name" value="PKS_KS"/>
    <property type="match status" value="1"/>
</dbReference>
<dbReference type="InterPro" id="IPR057326">
    <property type="entry name" value="KR_dom"/>
</dbReference>
<dbReference type="InterPro" id="IPR013785">
    <property type="entry name" value="Aldolase_TIM"/>
</dbReference>
<dbReference type="InterPro" id="IPR016035">
    <property type="entry name" value="Acyl_Trfase/lysoPLipase"/>
</dbReference>
<dbReference type="SMART" id="SM00822">
    <property type="entry name" value="PKS_KR"/>
    <property type="match status" value="1"/>
</dbReference>
<dbReference type="SUPFAM" id="SSF47336">
    <property type="entry name" value="ACP-like"/>
    <property type="match status" value="2"/>
</dbReference>
<dbReference type="EMBL" id="PSZM01000046">
    <property type="protein sequence ID" value="PQL90385.1"/>
    <property type="molecule type" value="Genomic_DNA"/>
</dbReference>
<keyword evidence="1" id="KW-0596">Phosphopantetheine</keyword>
<keyword evidence="3" id="KW-0808">Transferase</keyword>
<dbReference type="InterPro" id="IPR014031">
    <property type="entry name" value="Ketoacyl_synth_C"/>
</dbReference>
<dbReference type="InterPro" id="IPR050091">
    <property type="entry name" value="PKS_NRPS_Biosynth_Enz"/>
</dbReference>
<dbReference type="PANTHER" id="PTHR43775">
    <property type="entry name" value="FATTY ACID SYNTHASE"/>
    <property type="match status" value="1"/>
</dbReference>
<name>A0A2S8A732_9FLAO</name>
<organism evidence="6 7">
    <name type="scientific">Apibacter adventoris</name>
    <dbReference type="NCBI Taxonomy" id="1679466"/>
    <lineage>
        <taxon>Bacteria</taxon>
        <taxon>Pseudomonadati</taxon>
        <taxon>Bacteroidota</taxon>
        <taxon>Flavobacteriia</taxon>
        <taxon>Flavobacteriales</taxon>
        <taxon>Weeksellaceae</taxon>
        <taxon>Apibacter</taxon>
    </lineage>
</organism>
<dbReference type="SMART" id="SM00827">
    <property type="entry name" value="PKS_AT"/>
    <property type="match status" value="1"/>
</dbReference>
<evidence type="ECO:0000259" key="4">
    <source>
        <dbReference type="PROSITE" id="PS50075"/>
    </source>
</evidence>
<dbReference type="Proteomes" id="UP000238042">
    <property type="component" value="Unassembled WGS sequence"/>
</dbReference>